<evidence type="ECO:0000313" key="3">
    <source>
        <dbReference type="EMBL" id="KAJ0980538.1"/>
    </source>
</evidence>
<feature type="region of interest" description="Disordered" evidence="1">
    <location>
        <begin position="1"/>
        <end position="51"/>
    </location>
</feature>
<protein>
    <recommendedName>
        <fullName evidence="2">DUF7135 domain-containing protein</fullName>
    </recommendedName>
</protein>
<dbReference type="InterPro" id="IPR055559">
    <property type="entry name" value="CYPRO4_DUF7135"/>
</dbReference>
<keyword evidence="4" id="KW-1185">Reference proteome</keyword>
<evidence type="ECO:0000313" key="4">
    <source>
        <dbReference type="Proteomes" id="UP001085076"/>
    </source>
</evidence>
<proteinExistence type="predicted"/>
<comment type="caution">
    <text evidence="3">The sequence shown here is derived from an EMBL/GenBank/DDBJ whole genome shotgun (WGS) entry which is preliminary data.</text>
</comment>
<gene>
    <name evidence="3" type="ORF">J5N97_008793</name>
</gene>
<dbReference type="EMBL" id="JAGGNH010000002">
    <property type="protein sequence ID" value="KAJ0980538.1"/>
    <property type="molecule type" value="Genomic_DNA"/>
</dbReference>
<feature type="compositionally biased region" description="Gly residues" evidence="1">
    <location>
        <begin position="24"/>
        <end position="33"/>
    </location>
</feature>
<sequence length="221" mass="22954">MEATSLHAAGAGAGGRTRQVQAAAGGGGAGGATMGKEQGQPGREQTETRGDHRRLAAGWAGGAVRAGSGRTEGLQLEAWARPVGGWSRYGGGRLGVGVGRSKGARGSGTIEVSKAVLARILVAVRPEGEAWALTPRRKSAIDAGRVGENISTHVGPELQLKPFLDQRRVDFVADGVRVKPVVQKLFVIDRSSVHGTWVSGAKIINNFIPVGLNCFVIQSFS</sequence>
<dbReference type="Proteomes" id="UP001085076">
    <property type="component" value="Miscellaneous, Linkage group lg02"/>
</dbReference>
<reference evidence="3" key="2">
    <citation type="journal article" date="2022" name="Hortic Res">
        <title>The genome of Dioscorea zingiberensis sheds light on the biosynthesis, origin and evolution of the medicinally important diosgenin saponins.</title>
        <authorList>
            <person name="Li Y."/>
            <person name="Tan C."/>
            <person name="Li Z."/>
            <person name="Guo J."/>
            <person name="Li S."/>
            <person name="Chen X."/>
            <person name="Wang C."/>
            <person name="Dai X."/>
            <person name="Yang H."/>
            <person name="Song W."/>
            <person name="Hou L."/>
            <person name="Xu J."/>
            <person name="Tong Z."/>
            <person name="Xu A."/>
            <person name="Yuan X."/>
            <person name="Wang W."/>
            <person name="Yang Q."/>
            <person name="Chen L."/>
            <person name="Sun Z."/>
            <person name="Wang K."/>
            <person name="Pan B."/>
            <person name="Chen J."/>
            <person name="Bao Y."/>
            <person name="Liu F."/>
            <person name="Qi X."/>
            <person name="Gang D.R."/>
            <person name="Wen J."/>
            <person name="Li J."/>
        </authorList>
    </citation>
    <scope>NUCLEOTIDE SEQUENCE</scope>
    <source>
        <strain evidence="3">Dzin_1.0</strain>
    </source>
</reference>
<evidence type="ECO:0000259" key="2">
    <source>
        <dbReference type="Pfam" id="PF23581"/>
    </source>
</evidence>
<dbReference type="Pfam" id="PF23581">
    <property type="entry name" value="DUF7135"/>
    <property type="match status" value="1"/>
</dbReference>
<feature type="domain" description="DUF7135" evidence="2">
    <location>
        <begin position="145"/>
        <end position="176"/>
    </location>
</feature>
<name>A0A9D5HL72_9LILI</name>
<dbReference type="OrthoDB" id="444265at2759"/>
<evidence type="ECO:0000256" key="1">
    <source>
        <dbReference type="SAM" id="MobiDB-lite"/>
    </source>
</evidence>
<accession>A0A9D5HL72</accession>
<reference evidence="3" key="1">
    <citation type="submission" date="2021-03" db="EMBL/GenBank/DDBJ databases">
        <authorList>
            <person name="Li Z."/>
            <person name="Yang C."/>
        </authorList>
    </citation>
    <scope>NUCLEOTIDE SEQUENCE</scope>
    <source>
        <strain evidence="3">Dzin_1.0</strain>
        <tissue evidence="3">Leaf</tissue>
    </source>
</reference>
<organism evidence="3 4">
    <name type="scientific">Dioscorea zingiberensis</name>
    <dbReference type="NCBI Taxonomy" id="325984"/>
    <lineage>
        <taxon>Eukaryota</taxon>
        <taxon>Viridiplantae</taxon>
        <taxon>Streptophyta</taxon>
        <taxon>Embryophyta</taxon>
        <taxon>Tracheophyta</taxon>
        <taxon>Spermatophyta</taxon>
        <taxon>Magnoliopsida</taxon>
        <taxon>Liliopsida</taxon>
        <taxon>Dioscoreales</taxon>
        <taxon>Dioscoreaceae</taxon>
        <taxon>Dioscorea</taxon>
    </lineage>
</organism>
<dbReference type="AlphaFoldDB" id="A0A9D5HL72"/>